<reference evidence="3 4" key="1">
    <citation type="journal article" name="Sci. Rep.">
        <title>Genome-scale phylogenetic analyses confirm Olpidium as the closest living zoosporic fungus to the non-flagellated, terrestrial fungi.</title>
        <authorList>
            <person name="Chang Y."/>
            <person name="Rochon D."/>
            <person name="Sekimoto S."/>
            <person name="Wang Y."/>
            <person name="Chovatia M."/>
            <person name="Sandor L."/>
            <person name="Salamov A."/>
            <person name="Grigoriev I.V."/>
            <person name="Stajich J.E."/>
            <person name="Spatafora J.W."/>
        </authorList>
    </citation>
    <scope>NUCLEOTIDE SEQUENCE [LARGE SCALE GENOMIC DNA]</scope>
    <source>
        <strain evidence="3">S191</strain>
    </source>
</reference>
<keyword evidence="4" id="KW-1185">Reference proteome</keyword>
<dbReference type="Proteomes" id="UP000673691">
    <property type="component" value="Unassembled WGS sequence"/>
</dbReference>
<comment type="caution">
    <text evidence="3">The sequence shown here is derived from an EMBL/GenBank/DDBJ whole genome shotgun (WGS) entry which is preliminary data.</text>
</comment>
<dbReference type="OrthoDB" id="74178at2759"/>
<evidence type="ECO:0000313" key="4">
    <source>
        <dbReference type="Proteomes" id="UP000673691"/>
    </source>
</evidence>
<organism evidence="3 4">
    <name type="scientific">Olpidium bornovanus</name>
    <dbReference type="NCBI Taxonomy" id="278681"/>
    <lineage>
        <taxon>Eukaryota</taxon>
        <taxon>Fungi</taxon>
        <taxon>Fungi incertae sedis</taxon>
        <taxon>Olpidiomycota</taxon>
        <taxon>Olpidiomycotina</taxon>
        <taxon>Olpidiomycetes</taxon>
        <taxon>Olpidiales</taxon>
        <taxon>Olpidiaceae</taxon>
        <taxon>Olpidium</taxon>
    </lineage>
</organism>
<dbReference type="GO" id="GO:0005794">
    <property type="term" value="C:Golgi apparatus"/>
    <property type="evidence" value="ECO:0007669"/>
    <property type="project" value="TreeGrafter"/>
</dbReference>
<dbReference type="Pfam" id="PF12325">
    <property type="entry name" value="TMF_TATA_bd"/>
    <property type="match status" value="1"/>
</dbReference>
<dbReference type="AlphaFoldDB" id="A0A8H8DL10"/>
<feature type="coiled-coil region" evidence="1">
    <location>
        <begin position="39"/>
        <end position="77"/>
    </location>
</feature>
<gene>
    <name evidence="3" type="ORF">BJ554DRAFT_5498</name>
</gene>
<dbReference type="InterPro" id="IPR052602">
    <property type="entry name" value="Growth_transcription_reg"/>
</dbReference>
<feature type="domain" description="TATA element modulatory factor 1 TATA binding" evidence="2">
    <location>
        <begin position="1"/>
        <end position="67"/>
    </location>
</feature>
<dbReference type="PANTHER" id="PTHR46515">
    <property type="entry name" value="TATA ELEMENT MODULATORY FACTOR TMF1"/>
    <property type="match status" value="1"/>
</dbReference>
<evidence type="ECO:0000313" key="3">
    <source>
        <dbReference type="EMBL" id="KAG5462203.1"/>
    </source>
</evidence>
<name>A0A8H8DL10_9FUNG</name>
<protein>
    <submittedName>
        <fullName evidence="3">TATA element modulatory factor 1 TATA binding protein</fullName>
    </submittedName>
</protein>
<dbReference type="PANTHER" id="PTHR46515:SF1">
    <property type="entry name" value="TATA ELEMENT MODULATORY FACTOR"/>
    <property type="match status" value="1"/>
</dbReference>
<proteinExistence type="predicted"/>
<dbReference type="GO" id="GO:0005783">
    <property type="term" value="C:endoplasmic reticulum"/>
    <property type="evidence" value="ECO:0007669"/>
    <property type="project" value="TreeGrafter"/>
</dbReference>
<keyword evidence="1" id="KW-0175">Coiled coil</keyword>
<dbReference type="InterPro" id="IPR022091">
    <property type="entry name" value="TMF_TATA-bd"/>
</dbReference>
<sequence>MVRMTTEVERLKEQAAAIPQLEAAHAELQVRHDAALELLGEKTEQASELQADIADLKEAYRSQITDLIEQVNRLTRQQQQQQR</sequence>
<dbReference type="EMBL" id="JAEFCI010002484">
    <property type="protein sequence ID" value="KAG5462203.1"/>
    <property type="molecule type" value="Genomic_DNA"/>
</dbReference>
<evidence type="ECO:0000259" key="2">
    <source>
        <dbReference type="Pfam" id="PF12325"/>
    </source>
</evidence>
<evidence type="ECO:0000256" key="1">
    <source>
        <dbReference type="SAM" id="Coils"/>
    </source>
</evidence>
<accession>A0A8H8DL10</accession>